<dbReference type="InterPro" id="IPR000524">
    <property type="entry name" value="Tscrpt_reg_HTH_GntR"/>
</dbReference>
<reference evidence="5 6" key="1">
    <citation type="submission" date="2018-04" db="EMBL/GenBank/DDBJ databases">
        <title>Genomic Encyclopedia of Type Strains, Phase IV (KMG-IV): sequencing the most valuable type-strain genomes for metagenomic binning, comparative biology and taxonomic classification.</title>
        <authorList>
            <person name="Goeker M."/>
        </authorList>
    </citation>
    <scope>NUCLEOTIDE SEQUENCE [LARGE SCALE GENOMIC DNA]</scope>
    <source>
        <strain evidence="5 6">DSM 14823</strain>
    </source>
</reference>
<dbReference type="CDD" id="cd06267">
    <property type="entry name" value="PBP1_LacI_sugar_binding-like"/>
    <property type="match status" value="1"/>
</dbReference>
<dbReference type="RefSeq" id="WP_116883406.1">
    <property type="nucleotide sequence ID" value="NZ_CABMMC010000014.1"/>
</dbReference>
<keyword evidence="2 5" id="KW-0238">DNA-binding</keyword>
<keyword evidence="6" id="KW-1185">Reference proteome</keyword>
<dbReference type="GO" id="GO:0003700">
    <property type="term" value="F:DNA-binding transcription factor activity"/>
    <property type="evidence" value="ECO:0007669"/>
    <property type="project" value="InterPro"/>
</dbReference>
<evidence type="ECO:0000256" key="1">
    <source>
        <dbReference type="ARBA" id="ARBA00023015"/>
    </source>
</evidence>
<dbReference type="AlphaFoldDB" id="A0A2U1B4H9"/>
<dbReference type="GeneID" id="78294711"/>
<dbReference type="InterPro" id="IPR036390">
    <property type="entry name" value="WH_DNA-bd_sf"/>
</dbReference>
<name>A0A2U1B4H9_9BACT</name>
<evidence type="ECO:0000256" key="2">
    <source>
        <dbReference type="ARBA" id="ARBA00023125"/>
    </source>
</evidence>
<evidence type="ECO:0000313" key="6">
    <source>
        <dbReference type="Proteomes" id="UP000245959"/>
    </source>
</evidence>
<evidence type="ECO:0000259" key="4">
    <source>
        <dbReference type="SMART" id="SM00345"/>
    </source>
</evidence>
<dbReference type="SUPFAM" id="SSF53822">
    <property type="entry name" value="Periplasmic binding protein-like I"/>
    <property type="match status" value="1"/>
</dbReference>
<dbReference type="PANTHER" id="PTHR30146">
    <property type="entry name" value="LACI-RELATED TRANSCRIPTIONAL REPRESSOR"/>
    <property type="match status" value="1"/>
</dbReference>
<dbReference type="InterPro" id="IPR036388">
    <property type="entry name" value="WH-like_DNA-bd_sf"/>
</dbReference>
<comment type="caution">
    <text evidence="5">The sequence shown here is derived from an EMBL/GenBank/DDBJ whole genome shotgun (WGS) entry which is preliminary data.</text>
</comment>
<dbReference type="OrthoDB" id="9813468at2"/>
<protein>
    <submittedName>
        <fullName evidence="5">DNA-binding LacI/PurR family transcriptional regulator</fullName>
    </submittedName>
</protein>
<dbReference type="Pfam" id="PF00392">
    <property type="entry name" value="GntR"/>
    <property type="match status" value="1"/>
</dbReference>
<keyword evidence="1" id="KW-0805">Transcription regulation</keyword>
<dbReference type="GO" id="GO:0000976">
    <property type="term" value="F:transcription cis-regulatory region binding"/>
    <property type="evidence" value="ECO:0007669"/>
    <property type="project" value="TreeGrafter"/>
</dbReference>
<gene>
    <name evidence="5" type="ORF">C8D82_10826</name>
</gene>
<dbReference type="Proteomes" id="UP000245959">
    <property type="component" value="Unassembled WGS sequence"/>
</dbReference>
<proteinExistence type="predicted"/>
<accession>A0A2U1B4H9</accession>
<dbReference type="Gene3D" id="1.10.10.10">
    <property type="entry name" value="Winged helix-like DNA-binding domain superfamily/Winged helix DNA-binding domain"/>
    <property type="match status" value="1"/>
</dbReference>
<feature type="domain" description="HTH gntR-type" evidence="4">
    <location>
        <begin position="5"/>
        <end position="66"/>
    </location>
</feature>
<dbReference type="SMART" id="SM00345">
    <property type="entry name" value="HTH_GNTR"/>
    <property type="match status" value="1"/>
</dbReference>
<sequence>MAQLKYEQIRSYLEAEAVKPESATRMPTVRELMRRFNVSLVTVNRALSELEHAKVIVRRQGAGIVAARSSREVARLEAEPESGRKCLAFAYNDYPDENIWNTIHMIAQYTRQHGCNLLDCKIYPDTPTETILNLVQSRTDCAGLVLLFGSDRMDREQLEALGRLPMRVVAVDSMFFYSDFLPDNVYVLSPDGADCAEKMAEVLVRRGHRRIGYIRNEPRSEYTDLHLKAFGAALKRAGVEFGPEQIFSATIRSWENALDAAIAQTRSSIDAIRRLGLTALAYKSSGGALVAIRALRELGLKVPEDISVIGEGERSLYRYLDPGLTVVTPDYQAMSCAAVEIALGCRTPTKHNIFFPHRLIERESIKDLNRIK</sequence>
<evidence type="ECO:0000313" key="5">
    <source>
        <dbReference type="EMBL" id="PVY43501.1"/>
    </source>
</evidence>
<dbReference type="SUPFAM" id="SSF46785">
    <property type="entry name" value="Winged helix' DNA-binding domain"/>
    <property type="match status" value="1"/>
</dbReference>
<organism evidence="5 6">
    <name type="scientific">Victivallis vadensis</name>
    <dbReference type="NCBI Taxonomy" id="172901"/>
    <lineage>
        <taxon>Bacteria</taxon>
        <taxon>Pseudomonadati</taxon>
        <taxon>Lentisphaerota</taxon>
        <taxon>Lentisphaeria</taxon>
        <taxon>Victivallales</taxon>
        <taxon>Victivallaceae</taxon>
        <taxon>Victivallis</taxon>
    </lineage>
</organism>
<dbReference type="PANTHER" id="PTHR30146:SF109">
    <property type="entry name" value="HTH-TYPE TRANSCRIPTIONAL REGULATOR GALS"/>
    <property type="match status" value="1"/>
</dbReference>
<dbReference type="Pfam" id="PF13377">
    <property type="entry name" value="Peripla_BP_3"/>
    <property type="match status" value="1"/>
</dbReference>
<dbReference type="InterPro" id="IPR046335">
    <property type="entry name" value="LacI/GalR-like_sensor"/>
</dbReference>
<dbReference type="EMBL" id="QEKH01000008">
    <property type="protein sequence ID" value="PVY43501.1"/>
    <property type="molecule type" value="Genomic_DNA"/>
</dbReference>
<evidence type="ECO:0000256" key="3">
    <source>
        <dbReference type="ARBA" id="ARBA00023163"/>
    </source>
</evidence>
<dbReference type="InterPro" id="IPR028082">
    <property type="entry name" value="Peripla_BP_I"/>
</dbReference>
<dbReference type="Gene3D" id="3.40.50.2300">
    <property type="match status" value="2"/>
</dbReference>
<keyword evidence="3" id="KW-0804">Transcription</keyword>